<evidence type="ECO:0000256" key="2">
    <source>
        <dbReference type="ARBA" id="ARBA00022980"/>
    </source>
</evidence>
<accession>A0A0V0QDC7</accession>
<comment type="similarity">
    <text evidence="1">Belongs to the eukaryotic ribosomal protein eL18 family.</text>
</comment>
<evidence type="ECO:0000313" key="6">
    <source>
        <dbReference type="Proteomes" id="UP000054937"/>
    </source>
</evidence>
<dbReference type="PANTHER" id="PTHR10934">
    <property type="entry name" value="60S RIBOSOMAL PROTEIN L18"/>
    <property type="match status" value="1"/>
</dbReference>
<dbReference type="GO" id="GO:0003735">
    <property type="term" value="F:structural constituent of ribosome"/>
    <property type="evidence" value="ECO:0007669"/>
    <property type="project" value="InterPro"/>
</dbReference>
<dbReference type="GO" id="GO:0022625">
    <property type="term" value="C:cytosolic large ribosomal subunit"/>
    <property type="evidence" value="ECO:0007669"/>
    <property type="project" value="TreeGrafter"/>
</dbReference>
<organism evidence="5 6">
    <name type="scientific">Pseudocohnilembus persalinus</name>
    <name type="common">Ciliate</name>
    <dbReference type="NCBI Taxonomy" id="266149"/>
    <lineage>
        <taxon>Eukaryota</taxon>
        <taxon>Sar</taxon>
        <taxon>Alveolata</taxon>
        <taxon>Ciliophora</taxon>
        <taxon>Intramacronucleata</taxon>
        <taxon>Oligohymenophorea</taxon>
        <taxon>Scuticociliatia</taxon>
        <taxon>Philasterida</taxon>
        <taxon>Pseudocohnilembidae</taxon>
        <taxon>Pseudocohnilembus</taxon>
    </lineage>
</organism>
<evidence type="ECO:0000256" key="3">
    <source>
        <dbReference type="ARBA" id="ARBA00023274"/>
    </source>
</evidence>
<dbReference type="InterPro" id="IPR000039">
    <property type="entry name" value="Ribosomal_eL18"/>
</dbReference>
<name>A0A0V0QDC7_PSEPJ</name>
<proteinExistence type="inferred from homology"/>
<dbReference type="SUPFAM" id="SSF52080">
    <property type="entry name" value="Ribosomal proteins L15p and L18e"/>
    <property type="match status" value="1"/>
</dbReference>
<dbReference type="GO" id="GO:0003723">
    <property type="term" value="F:RNA binding"/>
    <property type="evidence" value="ECO:0007669"/>
    <property type="project" value="TreeGrafter"/>
</dbReference>
<keyword evidence="6" id="KW-1185">Reference proteome</keyword>
<dbReference type="Gene3D" id="3.100.10.10">
    <property type="match status" value="1"/>
</dbReference>
<keyword evidence="2 5" id="KW-0689">Ribosomal protein</keyword>
<dbReference type="FunCoup" id="A0A0V0QDC7">
    <property type="interactions" value="458"/>
</dbReference>
<evidence type="ECO:0000256" key="1">
    <source>
        <dbReference type="ARBA" id="ARBA00006815"/>
    </source>
</evidence>
<protein>
    <submittedName>
        <fullName evidence="5">Ribosomal protein L18e/L15P</fullName>
    </submittedName>
</protein>
<dbReference type="GO" id="GO:0006412">
    <property type="term" value="P:translation"/>
    <property type="evidence" value="ECO:0007669"/>
    <property type="project" value="InterPro"/>
</dbReference>
<evidence type="ECO:0000259" key="4">
    <source>
        <dbReference type="Pfam" id="PF17135"/>
    </source>
</evidence>
<dbReference type="InParanoid" id="A0A0V0QDC7"/>
<dbReference type="InterPro" id="IPR036227">
    <property type="entry name" value="Ribosomal_uL15/eL18_sf"/>
</dbReference>
<dbReference type="InterPro" id="IPR021131">
    <property type="entry name" value="Ribosomal_uL15/eL18"/>
</dbReference>
<comment type="caution">
    <text evidence="5">The sequence shown here is derived from an EMBL/GenBank/DDBJ whole genome shotgun (WGS) entry which is preliminary data.</text>
</comment>
<keyword evidence="3" id="KW-0687">Ribonucleoprotein</keyword>
<evidence type="ECO:0000313" key="5">
    <source>
        <dbReference type="EMBL" id="KRX00207.1"/>
    </source>
</evidence>
<dbReference type="EMBL" id="LDAU01000194">
    <property type="protein sequence ID" value="KRX00207.1"/>
    <property type="molecule type" value="Genomic_DNA"/>
</dbReference>
<reference evidence="5 6" key="1">
    <citation type="journal article" date="2015" name="Sci. Rep.">
        <title>Genome of the facultative scuticociliatosis pathogen Pseudocohnilembus persalinus provides insight into its virulence through horizontal gene transfer.</title>
        <authorList>
            <person name="Xiong J."/>
            <person name="Wang G."/>
            <person name="Cheng J."/>
            <person name="Tian M."/>
            <person name="Pan X."/>
            <person name="Warren A."/>
            <person name="Jiang C."/>
            <person name="Yuan D."/>
            <person name="Miao W."/>
        </authorList>
    </citation>
    <scope>NUCLEOTIDE SEQUENCE [LARGE SCALE GENOMIC DNA]</scope>
    <source>
        <strain evidence="5">36N120E</strain>
    </source>
</reference>
<dbReference type="OMA" id="IDICHKN"/>
<dbReference type="Proteomes" id="UP000054937">
    <property type="component" value="Unassembled WGS sequence"/>
</dbReference>
<dbReference type="Pfam" id="PF17135">
    <property type="entry name" value="Ribosomal_L18"/>
    <property type="match status" value="1"/>
</dbReference>
<gene>
    <name evidence="5" type="ORF">PPERSA_10706</name>
</gene>
<dbReference type="PANTHER" id="PTHR10934:SF2">
    <property type="entry name" value="LARGE RIBOSOMAL SUBUNIT PROTEIN EL18"/>
    <property type="match status" value="1"/>
</dbReference>
<sequence>MAIDLKKQGRVIKSGIRQTKSTNLYLRLVIKLYRFLARRTDSKFNQSVLRRLNFTNVRRFPLGLSRIVKNTKGDNENKIVVSTATVTNDNRLLEFPKRTVCALKFTEAARRRILAAGGECITFDQLALRAPTGENCLLLRGPQEREVYRHFGPAPGARHSHTAPYVRSEGRKFERARGRR</sequence>
<dbReference type="AlphaFoldDB" id="A0A0V0QDC7"/>
<dbReference type="FunFam" id="3.100.10.10:FF:000001">
    <property type="entry name" value="60S ribosomal protein L18"/>
    <property type="match status" value="1"/>
</dbReference>
<feature type="domain" description="Large ribosomal subunit protein uL15/eL18" evidence="4">
    <location>
        <begin position="3"/>
        <end position="180"/>
    </location>
</feature>
<dbReference type="OrthoDB" id="297604at2759"/>